<dbReference type="InterPro" id="IPR023997">
    <property type="entry name" value="TonB-dep_OMP_SusC/RagA_CS"/>
</dbReference>
<dbReference type="InterPro" id="IPR012910">
    <property type="entry name" value="Plug_dom"/>
</dbReference>
<evidence type="ECO:0000256" key="5">
    <source>
        <dbReference type="ARBA" id="ARBA00023136"/>
    </source>
</evidence>
<comment type="similarity">
    <text evidence="7">Belongs to the TonB-dependent receptor family.</text>
</comment>
<dbReference type="InterPro" id="IPR039426">
    <property type="entry name" value="TonB-dep_rcpt-like"/>
</dbReference>
<keyword evidence="8" id="KW-0732">Signal</keyword>
<dbReference type="HOGENOM" id="CLU_004317_1_1_10"/>
<evidence type="ECO:0000256" key="6">
    <source>
        <dbReference type="ARBA" id="ARBA00023237"/>
    </source>
</evidence>
<keyword evidence="2 7" id="KW-0813">Transport</keyword>
<proteinExistence type="inferred from homology"/>
<dbReference type="AlphaFoldDB" id="C6Y182"/>
<dbReference type="Pfam" id="PF07715">
    <property type="entry name" value="Plug"/>
    <property type="match status" value="1"/>
</dbReference>
<evidence type="ECO:0000313" key="10">
    <source>
        <dbReference type="EMBL" id="ACU05009.1"/>
    </source>
</evidence>
<dbReference type="STRING" id="485917.Phep_2810"/>
<feature type="domain" description="TonB-dependent receptor plug" evidence="9">
    <location>
        <begin position="123"/>
        <end position="233"/>
    </location>
</feature>
<organism evidence="10 11">
    <name type="scientific">Pedobacter heparinus (strain ATCC 13125 / DSM 2366 / CIP 104194 / JCM 7457 / NBRC 12017 / NCIMB 9290 / NRRL B-14731 / HIM 762-3)</name>
    <dbReference type="NCBI Taxonomy" id="485917"/>
    <lineage>
        <taxon>Bacteria</taxon>
        <taxon>Pseudomonadati</taxon>
        <taxon>Bacteroidota</taxon>
        <taxon>Sphingobacteriia</taxon>
        <taxon>Sphingobacteriales</taxon>
        <taxon>Sphingobacteriaceae</taxon>
        <taxon>Pedobacter</taxon>
    </lineage>
</organism>
<dbReference type="PROSITE" id="PS00018">
    <property type="entry name" value="EF_HAND_1"/>
    <property type="match status" value="1"/>
</dbReference>
<comment type="subcellular location">
    <subcellularLocation>
        <location evidence="1 7">Cell outer membrane</location>
        <topology evidence="1 7">Multi-pass membrane protein</topology>
    </subcellularLocation>
</comment>
<evidence type="ECO:0000256" key="1">
    <source>
        <dbReference type="ARBA" id="ARBA00004571"/>
    </source>
</evidence>
<dbReference type="InterPro" id="IPR036942">
    <property type="entry name" value="Beta-barrel_TonB_sf"/>
</dbReference>
<feature type="signal peptide" evidence="8">
    <location>
        <begin position="1"/>
        <end position="25"/>
    </location>
</feature>
<evidence type="ECO:0000259" key="9">
    <source>
        <dbReference type="Pfam" id="PF07715"/>
    </source>
</evidence>
<dbReference type="GO" id="GO:0009279">
    <property type="term" value="C:cell outer membrane"/>
    <property type="evidence" value="ECO:0007669"/>
    <property type="project" value="UniProtKB-SubCell"/>
</dbReference>
<dbReference type="NCBIfam" id="TIGR04057">
    <property type="entry name" value="SusC_RagA_signa"/>
    <property type="match status" value="1"/>
</dbReference>
<dbReference type="Gene3D" id="2.40.170.20">
    <property type="entry name" value="TonB-dependent receptor, beta-barrel domain"/>
    <property type="match status" value="1"/>
</dbReference>
<sequence length="1048" mass="115176">MNIKLLRTLKGIVLLSLLICASSYAQVQKITGKVTDGIDGGPMPGVNVSIKGKPSNVSTNANGIYTIQADPATDALVFSYIGYTRQTINLVGKTSLDVALTSDNKSLEEVEIISVGYGTKKRSEILGSVATITGAEVMDIPAPNIAGALRNRIAGVGVSQVSGRPGSAITLNIRNSTASETVAGATAEPLYIIDGITVDRNAFDAVDPSMVENISFLKDASAAIYGAAGAKGVVLVTTKRGKIGKPSISYNGYVGVSDASRTPEMLSGLEHATLLNDTYRLYNASESAFFSQADLDYIAGTNYKSWYDELWKSATTQRHNLSISGGSDKITFFAGGSYQNENGNYAGLKVDKYGFRSGLTATIVEGLKADIAFNVDHNLRKSQNTVSENDAGFFESIISVPRWVPISINGLPVNFNNGSPRNPLGVLQSGYYDDRKTQSYRVNASLTYQPKFLKGLTAKLQVSQGGGNSASTQYDPPYKLYNFLRVGNNSAIYSDQPDPVTPFFEAVTVANSKVMPGLSKQSSYQGFFTLQYAKTIGLHSLDIIAGGEQTEGSSEDLSVYWRNQLIPEADDYWAFDPNTLTRQSRNIFQSTKRSFFGRFSYDFDKKYLIEGVARLDASSNFASGNRWGLAPSIGLGWVVSKENFFKNNVSFVNFLKLKFNYGIVGDDRVTERLWQERYTIDVSNGYLFGSYNGNGLNPSVYPNPDITWEKKETINVGVEASLFDSKLDVGVEFFRNRTFDGFDRGANNRYPLYAGFTAPVVNYREAYNWGSEFSIGYRATLAKDLKLSTSINFSYGNSVVDRMIYAPGNLQENRPNEWLALSFGTDPRKYNSSNIGLKTIGMFRTQGEIDAFLLKNPNYTLYGNVPQPGWLYYEDANGDGVVNDLDMAPMFDNTNSYFASGINLNLSYKDFSLSTNILARLGGKVFYDSRARIAPSNTRNILNIWQDHWTPENPMAGKYPRFDDPSLTKNSDFWAVDGTTIRVNNMTLSYKLPAKIANRLGLGGARVLATGNNLWTLVNPLKYKDPYTSSAYDYPILRTISLGLSVNL</sequence>
<dbReference type="InterPro" id="IPR037066">
    <property type="entry name" value="Plug_dom_sf"/>
</dbReference>
<evidence type="ECO:0000256" key="4">
    <source>
        <dbReference type="ARBA" id="ARBA00022692"/>
    </source>
</evidence>
<evidence type="ECO:0000256" key="3">
    <source>
        <dbReference type="ARBA" id="ARBA00022452"/>
    </source>
</evidence>
<gene>
    <name evidence="10" type="ordered locus">Phep_2810</name>
</gene>
<name>C6Y182_PEDHD</name>
<dbReference type="InterPro" id="IPR018247">
    <property type="entry name" value="EF_Hand_1_Ca_BS"/>
</dbReference>
<keyword evidence="4 7" id="KW-0812">Transmembrane</keyword>
<dbReference type="OrthoDB" id="9768177at2"/>
<protein>
    <submittedName>
        <fullName evidence="10">TonB-dependent receptor plug</fullName>
    </submittedName>
</protein>
<evidence type="ECO:0000256" key="8">
    <source>
        <dbReference type="SAM" id="SignalP"/>
    </source>
</evidence>
<dbReference type="SUPFAM" id="SSF49464">
    <property type="entry name" value="Carboxypeptidase regulatory domain-like"/>
    <property type="match status" value="1"/>
</dbReference>
<dbReference type="PROSITE" id="PS52016">
    <property type="entry name" value="TONB_DEPENDENT_REC_3"/>
    <property type="match status" value="1"/>
</dbReference>
<accession>C6Y182</accession>
<dbReference type="Proteomes" id="UP000000852">
    <property type="component" value="Chromosome"/>
</dbReference>
<keyword evidence="5 7" id="KW-0472">Membrane</keyword>
<dbReference type="KEGG" id="phe:Phep_2810"/>
<dbReference type="eggNOG" id="COG1629">
    <property type="taxonomic scope" value="Bacteria"/>
</dbReference>
<dbReference type="NCBIfam" id="TIGR04056">
    <property type="entry name" value="OMP_RagA_SusC"/>
    <property type="match status" value="1"/>
</dbReference>
<keyword evidence="10" id="KW-0675">Receptor</keyword>
<evidence type="ECO:0000256" key="2">
    <source>
        <dbReference type="ARBA" id="ARBA00022448"/>
    </source>
</evidence>
<dbReference type="InterPro" id="IPR023996">
    <property type="entry name" value="TonB-dep_OMP_SusC/RagA"/>
</dbReference>
<evidence type="ECO:0000313" key="11">
    <source>
        <dbReference type="Proteomes" id="UP000000852"/>
    </source>
</evidence>
<dbReference type="SUPFAM" id="SSF56935">
    <property type="entry name" value="Porins"/>
    <property type="match status" value="1"/>
</dbReference>
<dbReference type="Gene3D" id="2.170.130.10">
    <property type="entry name" value="TonB-dependent receptor, plug domain"/>
    <property type="match status" value="1"/>
</dbReference>
<keyword evidence="11" id="KW-1185">Reference proteome</keyword>
<dbReference type="InterPro" id="IPR008969">
    <property type="entry name" value="CarboxyPept-like_regulatory"/>
</dbReference>
<dbReference type="RefSeq" id="WP_015808620.1">
    <property type="nucleotide sequence ID" value="NC_013061.1"/>
</dbReference>
<keyword evidence="3 7" id="KW-1134">Transmembrane beta strand</keyword>
<dbReference type="EMBL" id="CP001681">
    <property type="protein sequence ID" value="ACU05009.1"/>
    <property type="molecule type" value="Genomic_DNA"/>
</dbReference>
<feature type="chain" id="PRO_5002974674" evidence="8">
    <location>
        <begin position="26"/>
        <end position="1048"/>
    </location>
</feature>
<evidence type="ECO:0000256" key="7">
    <source>
        <dbReference type="PROSITE-ProRule" id="PRU01360"/>
    </source>
</evidence>
<reference evidence="10 11" key="1">
    <citation type="journal article" date="2009" name="Stand. Genomic Sci.">
        <title>Complete genome sequence of Pedobacter heparinus type strain (HIM 762-3).</title>
        <authorList>
            <person name="Han C."/>
            <person name="Spring S."/>
            <person name="Lapidus A."/>
            <person name="Del Rio T.G."/>
            <person name="Tice H."/>
            <person name="Copeland A."/>
            <person name="Cheng J.F."/>
            <person name="Lucas S."/>
            <person name="Chen F."/>
            <person name="Nolan M."/>
            <person name="Bruce D."/>
            <person name="Goodwin L."/>
            <person name="Pitluck S."/>
            <person name="Ivanova N."/>
            <person name="Mavromatis K."/>
            <person name="Mikhailova N."/>
            <person name="Pati A."/>
            <person name="Chen A."/>
            <person name="Palaniappan K."/>
            <person name="Land M."/>
            <person name="Hauser L."/>
            <person name="Chang Y.J."/>
            <person name="Jeffries C.C."/>
            <person name="Saunders E."/>
            <person name="Chertkov O."/>
            <person name="Brettin T."/>
            <person name="Goker M."/>
            <person name="Rohde M."/>
            <person name="Bristow J."/>
            <person name="Eisen J.A."/>
            <person name="Markowitz V."/>
            <person name="Hugenholtz P."/>
            <person name="Kyrpides N.C."/>
            <person name="Klenk H.P."/>
            <person name="Detter J.C."/>
        </authorList>
    </citation>
    <scope>NUCLEOTIDE SEQUENCE [LARGE SCALE GENOMIC DNA]</scope>
    <source>
        <strain evidence="11">ATCC 13125 / DSM 2366 / CIP 104194 / JCM 7457 / NBRC 12017 / NCIMB 9290 / NRRL B-14731 / HIM 762-3</strain>
    </source>
</reference>
<dbReference type="Pfam" id="PF13715">
    <property type="entry name" value="CarbopepD_reg_2"/>
    <property type="match status" value="1"/>
</dbReference>
<keyword evidence="6 7" id="KW-0998">Cell outer membrane</keyword>
<dbReference type="Gene3D" id="2.60.40.1120">
    <property type="entry name" value="Carboxypeptidase-like, regulatory domain"/>
    <property type="match status" value="1"/>
</dbReference>